<dbReference type="InterPro" id="IPR036058">
    <property type="entry name" value="Kazal_dom_sf"/>
</dbReference>
<evidence type="ECO:0000313" key="4">
    <source>
        <dbReference type="EMBL" id="KAF4139729.1"/>
    </source>
</evidence>
<dbReference type="Pfam" id="PF07648">
    <property type="entry name" value="Kazal_2"/>
    <property type="match status" value="1"/>
</dbReference>
<dbReference type="SMART" id="SM00280">
    <property type="entry name" value="KAZAL"/>
    <property type="match status" value="1"/>
</dbReference>
<name>A0A8S9UKX6_PHYIN</name>
<sequence>PRCPQCNSATDQPNNGQDDKRQLAKNTTVQGQEIDRKMHHELNCQLKQLKAARPEHNSTQGNVSTALPSTALLWQPLRRQTTHYSYISEVSPLAQDLKFPRQSLKFEVMKFAIVAIFASILIVGISAEGFACAAAPYIICDGGNNPTVCASNGVTYWNRCDFYKANCDNKGLKVLYEGMCTRGRRLRDAQA</sequence>
<dbReference type="PROSITE" id="PS51465">
    <property type="entry name" value="KAZAL_2"/>
    <property type="match status" value="1"/>
</dbReference>
<dbReference type="Proteomes" id="UP000704712">
    <property type="component" value="Unassembled WGS sequence"/>
</dbReference>
<evidence type="ECO:0000259" key="3">
    <source>
        <dbReference type="PROSITE" id="PS51465"/>
    </source>
</evidence>
<evidence type="ECO:0000256" key="1">
    <source>
        <dbReference type="SAM" id="MobiDB-lite"/>
    </source>
</evidence>
<protein>
    <submittedName>
        <fullName evidence="4">Kazal-type serine protease inhibitor domain</fullName>
    </submittedName>
</protein>
<dbReference type="InterPro" id="IPR002350">
    <property type="entry name" value="Kazal_dom"/>
</dbReference>
<feature type="compositionally biased region" description="Polar residues" evidence="1">
    <location>
        <begin position="1"/>
        <end position="16"/>
    </location>
</feature>
<dbReference type="CDD" id="cd00104">
    <property type="entry name" value="KAZAL_FS"/>
    <property type="match status" value="1"/>
</dbReference>
<dbReference type="AlphaFoldDB" id="A0A8S9UKX6"/>
<reference evidence="4" key="1">
    <citation type="submission" date="2020-03" db="EMBL/GenBank/DDBJ databases">
        <title>Hybrid Assembly of Korean Phytophthora infestans isolates.</title>
        <authorList>
            <person name="Prokchorchik M."/>
            <person name="Lee Y."/>
            <person name="Seo J."/>
            <person name="Cho J.-H."/>
            <person name="Park Y.-E."/>
            <person name="Jang D.-C."/>
            <person name="Im J.-S."/>
            <person name="Choi J.-G."/>
            <person name="Park H.-J."/>
            <person name="Lee G.-B."/>
            <person name="Lee Y.-G."/>
            <person name="Hong S.-Y."/>
            <person name="Cho K."/>
            <person name="Sohn K.H."/>
        </authorList>
    </citation>
    <scope>NUCLEOTIDE SEQUENCE</scope>
    <source>
        <strain evidence="4">KR_2_A2</strain>
    </source>
</reference>
<dbReference type="EMBL" id="JAACNO010001551">
    <property type="protein sequence ID" value="KAF4139729.1"/>
    <property type="molecule type" value="Genomic_DNA"/>
</dbReference>
<comment type="caution">
    <text evidence="4">The sequence shown here is derived from an EMBL/GenBank/DDBJ whole genome shotgun (WGS) entry which is preliminary data.</text>
</comment>
<dbReference type="Gene3D" id="3.30.60.30">
    <property type="match status" value="1"/>
</dbReference>
<feature type="transmembrane region" description="Helical" evidence="2">
    <location>
        <begin position="111"/>
        <end position="139"/>
    </location>
</feature>
<accession>A0A8S9UKX6</accession>
<feature type="region of interest" description="Disordered" evidence="1">
    <location>
        <begin position="1"/>
        <end position="34"/>
    </location>
</feature>
<feature type="non-terminal residue" evidence="4">
    <location>
        <position position="1"/>
    </location>
</feature>
<keyword evidence="2" id="KW-0472">Membrane</keyword>
<dbReference type="SUPFAM" id="SSF100895">
    <property type="entry name" value="Kazal-type serine protease inhibitors"/>
    <property type="match status" value="1"/>
</dbReference>
<keyword evidence="2" id="KW-1133">Transmembrane helix</keyword>
<keyword evidence="2" id="KW-0812">Transmembrane</keyword>
<organism evidence="4 5">
    <name type="scientific">Phytophthora infestans</name>
    <name type="common">Potato late blight agent</name>
    <name type="synonym">Botrytis infestans</name>
    <dbReference type="NCBI Taxonomy" id="4787"/>
    <lineage>
        <taxon>Eukaryota</taxon>
        <taxon>Sar</taxon>
        <taxon>Stramenopiles</taxon>
        <taxon>Oomycota</taxon>
        <taxon>Peronosporomycetes</taxon>
        <taxon>Peronosporales</taxon>
        <taxon>Peronosporaceae</taxon>
        <taxon>Phytophthora</taxon>
    </lineage>
</organism>
<evidence type="ECO:0000256" key="2">
    <source>
        <dbReference type="SAM" id="Phobius"/>
    </source>
</evidence>
<evidence type="ECO:0000313" key="5">
    <source>
        <dbReference type="Proteomes" id="UP000704712"/>
    </source>
</evidence>
<gene>
    <name evidence="4" type="ORF">GN958_ATG11214</name>
</gene>
<proteinExistence type="predicted"/>
<feature type="domain" description="Kazal-like" evidence="3">
    <location>
        <begin position="126"/>
        <end position="182"/>
    </location>
</feature>